<dbReference type="AlphaFoldDB" id="A0A4R0GG63"/>
<dbReference type="Gene3D" id="1.10.150.870">
    <property type="match status" value="1"/>
</dbReference>
<dbReference type="PANTHER" id="PTHR32294:SF0">
    <property type="entry name" value="DNA POLYMERASE III SUBUNIT ALPHA"/>
    <property type="match status" value="1"/>
</dbReference>
<dbReference type="InterPro" id="IPR004013">
    <property type="entry name" value="PHP_dom"/>
</dbReference>
<protein>
    <recommendedName>
        <fullName evidence="1">DNA-directed DNA polymerase</fullName>
        <ecNumber evidence="1">2.7.7.7</ecNumber>
    </recommendedName>
</protein>
<dbReference type="Gene3D" id="1.10.10.1600">
    <property type="entry name" value="Bacterial DNA polymerase III alpha subunit, thumb domain"/>
    <property type="match status" value="1"/>
</dbReference>
<evidence type="ECO:0000256" key="1">
    <source>
        <dbReference type="ARBA" id="ARBA00012417"/>
    </source>
</evidence>
<comment type="catalytic activity">
    <reaction evidence="6">
        <text>DNA(n) + a 2'-deoxyribonucleoside 5'-triphosphate = DNA(n+1) + diphosphate</text>
        <dbReference type="Rhea" id="RHEA:22508"/>
        <dbReference type="Rhea" id="RHEA-COMP:17339"/>
        <dbReference type="Rhea" id="RHEA-COMP:17340"/>
        <dbReference type="ChEBI" id="CHEBI:33019"/>
        <dbReference type="ChEBI" id="CHEBI:61560"/>
        <dbReference type="ChEBI" id="CHEBI:173112"/>
        <dbReference type="EC" id="2.7.7.7"/>
    </reaction>
</comment>
<accession>A0A4R0GG63</accession>
<dbReference type="InterPro" id="IPR029460">
    <property type="entry name" value="DNAPol_HHH"/>
</dbReference>
<dbReference type="NCBIfam" id="TIGR00594">
    <property type="entry name" value="polc"/>
    <property type="match status" value="1"/>
</dbReference>
<dbReference type="Pfam" id="PF17657">
    <property type="entry name" value="DNA_pol3_finger"/>
    <property type="match status" value="1"/>
</dbReference>
<evidence type="ECO:0000256" key="6">
    <source>
        <dbReference type="ARBA" id="ARBA00049244"/>
    </source>
</evidence>
<sequence length="1177" mass="129452">MGDSFAHLHVHTEYSMLDGAARLKDLFAEVKRQGMPAVAMTDHGNMHGANDFYKQAMAAGVTPILGIEAYVAPESRFHKKRVRWGRPEQKGDDVSGSGGYTHKTIWARNKTGLHNLFTLTSKAYTEGYFVKWPRMDAELLAQHADGLMATTGCPSGEVQTRLRLGQDAQALEAAAKYQDMFGKENYFLELMDHGLDIETKVRKGLVEIGRKLGIPPVVTNDSHYTHEAQSEAHDVLLCVQTGSNVADPNRFRFGGSGYYIKSADEMRGVDNSDVWLEGCRNTLLVAERVDPAGMFEFHNLMPRFPVPDGETEESWFRKETFAGLARRFPAGIPEGHVVQAEYELGVIIQMGFPSYFLVVADFIQWAKNQGIAVGPGRGSAAGSLVAYALGITDLDPIPHGLIFERFLNPERVSMPDVDIDFDERRRGEVIKYVTDKWGEDKVAQIATFGTIKAKAAIKDSARVLGYPYAVGDRITKAMPPAVMGKDIPLEGIFDPKHPRYAEAGEIRGMYESEADVKKVIDTARGIEGLIRQTGVHAAGVIMSAEPIVDHIPLMRRDSDGVIITQFDYPTCESLGLLKMDFLGLRNLTIIDDAVKNIGLNHGRELDLLALPLDDKAAYELLSRGDTLGVFQLDGGPMRSLLRMMKPDNFEDISAVLALYRPGPMGVDSHTNYALRKNGLQEITPIHPELEEPLREILAPTYGLIVYQEQVQRAAQILAGYTLGQADLLRRAMGKKKKEILDKEFGPFRDGCRENGYSDEAIQKVWDVLVPFAGYAFNKAHSAAYGLVSYWTAYLKAHYPAEYMAALLTSVGDDKDKMALYLSECRRMGIQVLPPDVNTSAGPFTPVGKEIRFGLGAIRNVGANVVTSIMRCRDEKGEYADFYDFLSKVDAVVCNKKTIESLIKAGAFDVMRHPRKALLAVHADAIDAYADVKRKEAVGQYDLFGAGFGDTETATNTTVMPTIAEGEWDKRDKLAFEREMLGLYVSDHPLFGLEHILGPAADCTIASLSEEGTVPDGAVVTLAGILSGVQRRVTKQGRAWASATLEDLAGGVETLFFPNTYEVIGQYIAEDAIVVVKGRVDRRDDIPRIMAMDMSLPDVSMSATNKPVTLTIPVTRCTPPLVERLRETLVLHPGDAEVHVKLLNGSRTTLLRLGPVRVAATTALMADLKSVLGPANVS</sequence>
<dbReference type="GO" id="GO:0003887">
    <property type="term" value="F:DNA-directed DNA polymerase activity"/>
    <property type="evidence" value="ECO:0007669"/>
    <property type="project" value="UniProtKB-KW"/>
</dbReference>
<evidence type="ECO:0000256" key="5">
    <source>
        <dbReference type="ARBA" id="ARBA00022932"/>
    </source>
</evidence>
<dbReference type="CDD" id="cd04485">
    <property type="entry name" value="DnaE_OBF"/>
    <property type="match status" value="1"/>
</dbReference>
<gene>
    <name evidence="8" type="ORF">E0H26_17965</name>
</gene>
<dbReference type="Pfam" id="PF02811">
    <property type="entry name" value="PHP"/>
    <property type="match status" value="1"/>
</dbReference>
<dbReference type="InterPro" id="IPR003141">
    <property type="entry name" value="Pol/His_phosphatase_N"/>
</dbReference>
<dbReference type="RefSeq" id="WP_131304975.1">
    <property type="nucleotide sequence ID" value="NZ_SJJR01000011.1"/>
</dbReference>
<dbReference type="Pfam" id="PF14579">
    <property type="entry name" value="HHH_6"/>
    <property type="match status" value="1"/>
</dbReference>
<name>A0A4R0GG63_9ACTN</name>
<comment type="caution">
    <text evidence="8">The sequence shown here is derived from an EMBL/GenBank/DDBJ whole genome shotgun (WGS) entry which is preliminary data.</text>
</comment>
<dbReference type="EMBL" id="SJJR01000011">
    <property type="protein sequence ID" value="TCB96036.1"/>
    <property type="molecule type" value="Genomic_DNA"/>
</dbReference>
<keyword evidence="4" id="KW-0235">DNA replication</keyword>
<dbReference type="CDD" id="cd12113">
    <property type="entry name" value="PHP_PolIIIA_DnaE3"/>
    <property type="match status" value="1"/>
</dbReference>
<dbReference type="Proteomes" id="UP000292274">
    <property type="component" value="Unassembled WGS sequence"/>
</dbReference>
<dbReference type="EC" id="2.7.7.7" evidence="1"/>
<evidence type="ECO:0000313" key="8">
    <source>
        <dbReference type="EMBL" id="TCB96036.1"/>
    </source>
</evidence>
<evidence type="ECO:0000256" key="4">
    <source>
        <dbReference type="ARBA" id="ARBA00022705"/>
    </source>
</evidence>
<dbReference type="NCBIfam" id="NF004226">
    <property type="entry name" value="PRK05673.1"/>
    <property type="match status" value="1"/>
</dbReference>
<dbReference type="InterPro" id="IPR016195">
    <property type="entry name" value="Pol/histidinol_Pase-like"/>
</dbReference>
<evidence type="ECO:0000256" key="3">
    <source>
        <dbReference type="ARBA" id="ARBA00022695"/>
    </source>
</evidence>
<evidence type="ECO:0000259" key="7">
    <source>
        <dbReference type="SMART" id="SM00481"/>
    </source>
</evidence>
<dbReference type="Gene3D" id="3.20.20.140">
    <property type="entry name" value="Metal-dependent hydrolases"/>
    <property type="match status" value="1"/>
</dbReference>
<dbReference type="SMART" id="SM00481">
    <property type="entry name" value="POLIIIAc"/>
    <property type="match status" value="1"/>
</dbReference>
<dbReference type="GO" id="GO:0008408">
    <property type="term" value="F:3'-5' exonuclease activity"/>
    <property type="evidence" value="ECO:0007669"/>
    <property type="project" value="InterPro"/>
</dbReference>
<evidence type="ECO:0000256" key="2">
    <source>
        <dbReference type="ARBA" id="ARBA00022679"/>
    </source>
</evidence>
<keyword evidence="3 8" id="KW-0548">Nucleotidyltransferase</keyword>
<reference evidence="8 9" key="1">
    <citation type="submission" date="2019-02" db="EMBL/GenBank/DDBJ databases">
        <title>Jishengella sp. nov., isolated from a root of Zingiber montanum.</title>
        <authorList>
            <person name="Kuncharoen N."/>
            <person name="Kudo T."/>
            <person name="Masahiro Y."/>
            <person name="Ohkuma M."/>
            <person name="Tanasupawat S."/>
        </authorList>
    </citation>
    <scope>NUCLEOTIDE SEQUENCE [LARGE SCALE GENOMIC DNA]</scope>
    <source>
        <strain evidence="8 9">PLAI 1-1</strain>
    </source>
</reference>
<proteinExistence type="predicted"/>
<dbReference type="InterPro" id="IPR041931">
    <property type="entry name" value="DNA_pol3_alpha_thumb_dom"/>
</dbReference>
<dbReference type="InterPro" id="IPR011708">
    <property type="entry name" value="DNA_pol3_alpha_NTPase_dom"/>
</dbReference>
<organism evidence="8 9">
    <name type="scientific">Micromonospora zingiberis</name>
    <dbReference type="NCBI Taxonomy" id="2053011"/>
    <lineage>
        <taxon>Bacteria</taxon>
        <taxon>Bacillati</taxon>
        <taxon>Actinomycetota</taxon>
        <taxon>Actinomycetes</taxon>
        <taxon>Micromonosporales</taxon>
        <taxon>Micromonosporaceae</taxon>
        <taxon>Micromonospora</taxon>
    </lineage>
</organism>
<dbReference type="GO" id="GO:0006260">
    <property type="term" value="P:DNA replication"/>
    <property type="evidence" value="ECO:0007669"/>
    <property type="project" value="UniProtKB-KW"/>
</dbReference>
<dbReference type="InterPro" id="IPR040982">
    <property type="entry name" value="DNA_pol3_finger"/>
</dbReference>
<dbReference type="InterPro" id="IPR004805">
    <property type="entry name" value="DnaE2/DnaE/PolC"/>
</dbReference>
<keyword evidence="9" id="KW-1185">Reference proteome</keyword>
<keyword evidence="2 8" id="KW-0808">Transferase</keyword>
<evidence type="ECO:0000313" key="9">
    <source>
        <dbReference type="Proteomes" id="UP000292274"/>
    </source>
</evidence>
<dbReference type="SUPFAM" id="SSF89550">
    <property type="entry name" value="PHP domain-like"/>
    <property type="match status" value="1"/>
</dbReference>
<dbReference type="PANTHER" id="PTHR32294">
    <property type="entry name" value="DNA POLYMERASE III SUBUNIT ALPHA"/>
    <property type="match status" value="1"/>
</dbReference>
<dbReference type="Pfam" id="PF07733">
    <property type="entry name" value="DNA_pol3_alpha"/>
    <property type="match status" value="1"/>
</dbReference>
<keyword evidence="5" id="KW-0239">DNA-directed DNA polymerase</keyword>
<feature type="domain" description="Polymerase/histidinol phosphatase N-terminal" evidence="7">
    <location>
        <begin position="6"/>
        <end position="73"/>
    </location>
</feature>
<dbReference type="OrthoDB" id="9803237at2"/>